<organism evidence="1 2">
    <name type="scientific">Mucilaginibacter gossypii</name>
    <dbReference type="NCBI Taxonomy" id="551996"/>
    <lineage>
        <taxon>Bacteria</taxon>
        <taxon>Pseudomonadati</taxon>
        <taxon>Bacteroidota</taxon>
        <taxon>Sphingobacteriia</taxon>
        <taxon>Sphingobacteriales</taxon>
        <taxon>Sphingobacteriaceae</taxon>
        <taxon>Mucilaginibacter</taxon>
    </lineage>
</organism>
<evidence type="ECO:0000313" key="1">
    <source>
        <dbReference type="EMBL" id="SDI79267.1"/>
    </source>
</evidence>
<dbReference type="STRING" id="551996.SAMN05192573_13317"/>
<proteinExistence type="predicted"/>
<name>A0A1G8NGQ2_9SPHI</name>
<sequence length="113" mass="12538">MGSAVSSVRDCSGKPTALCRPTRVGLGEYLQRDPGPQATPILWSESEFIELKNVPEMIGKFACFQSILKNGLIRVHTNTGSDKFICYYYVALPLNPFKSCFIFLENNIKSSAN</sequence>
<protein>
    <submittedName>
        <fullName evidence="1">Uncharacterized protein</fullName>
    </submittedName>
</protein>
<keyword evidence="2" id="KW-1185">Reference proteome</keyword>
<accession>A0A1G8NGQ2</accession>
<gene>
    <name evidence="1" type="ORF">SAMN05192573_13317</name>
</gene>
<evidence type="ECO:0000313" key="2">
    <source>
        <dbReference type="Proteomes" id="UP000199705"/>
    </source>
</evidence>
<dbReference type="AlphaFoldDB" id="A0A1G8NGQ2"/>
<dbReference type="Proteomes" id="UP000199705">
    <property type="component" value="Unassembled WGS sequence"/>
</dbReference>
<dbReference type="EMBL" id="FNCG01000033">
    <property type="protein sequence ID" value="SDI79267.1"/>
    <property type="molecule type" value="Genomic_DNA"/>
</dbReference>
<reference evidence="2" key="1">
    <citation type="submission" date="2016-10" db="EMBL/GenBank/DDBJ databases">
        <authorList>
            <person name="Varghese N."/>
            <person name="Submissions S."/>
        </authorList>
    </citation>
    <scope>NUCLEOTIDE SEQUENCE [LARGE SCALE GENOMIC DNA]</scope>
    <source>
        <strain evidence="2">Gh-67</strain>
    </source>
</reference>